<dbReference type="SUPFAM" id="SSF51984">
    <property type="entry name" value="MurCD N-terminal domain"/>
    <property type="match status" value="1"/>
</dbReference>
<organism evidence="1 2">
    <name type="scientific">Platanthera zijinensis</name>
    <dbReference type="NCBI Taxonomy" id="2320716"/>
    <lineage>
        <taxon>Eukaryota</taxon>
        <taxon>Viridiplantae</taxon>
        <taxon>Streptophyta</taxon>
        <taxon>Embryophyta</taxon>
        <taxon>Tracheophyta</taxon>
        <taxon>Spermatophyta</taxon>
        <taxon>Magnoliopsida</taxon>
        <taxon>Liliopsida</taxon>
        <taxon>Asparagales</taxon>
        <taxon>Orchidaceae</taxon>
        <taxon>Orchidoideae</taxon>
        <taxon>Orchideae</taxon>
        <taxon>Orchidinae</taxon>
        <taxon>Platanthera</taxon>
    </lineage>
</organism>
<dbReference type="InterPro" id="IPR036188">
    <property type="entry name" value="FAD/NAD-bd_sf"/>
</dbReference>
<accession>A0AAP0G7E3</accession>
<dbReference type="AlphaFoldDB" id="A0AAP0G7E3"/>
<protein>
    <submittedName>
        <fullName evidence="1">Uncharacterized protein</fullName>
    </submittedName>
</protein>
<sequence length="108" mass="11827">MPENKRVCIVGARVSGLAACKQVLERGFLPVVFKADRNVRGVEAHDGIHAAANGKAGLPIHRLQVAKDGDRGLIESRTSVGVFRVLRSTVRSPSTREVRRESGRRRIC</sequence>
<proteinExistence type="predicted"/>
<gene>
    <name evidence="1" type="ORF">KSP39_PZI008824</name>
</gene>
<evidence type="ECO:0000313" key="1">
    <source>
        <dbReference type="EMBL" id="KAK8942568.1"/>
    </source>
</evidence>
<dbReference type="Gene3D" id="3.50.50.60">
    <property type="entry name" value="FAD/NAD(P)-binding domain"/>
    <property type="match status" value="1"/>
</dbReference>
<comment type="caution">
    <text evidence="1">The sequence shown here is derived from an EMBL/GenBank/DDBJ whole genome shotgun (WGS) entry which is preliminary data.</text>
</comment>
<dbReference type="Proteomes" id="UP001418222">
    <property type="component" value="Unassembled WGS sequence"/>
</dbReference>
<keyword evidence="2" id="KW-1185">Reference proteome</keyword>
<name>A0AAP0G7E3_9ASPA</name>
<dbReference type="EMBL" id="JBBWWQ010000007">
    <property type="protein sequence ID" value="KAK8942568.1"/>
    <property type="molecule type" value="Genomic_DNA"/>
</dbReference>
<evidence type="ECO:0000313" key="2">
    <source>
        <dbReference type="Proteomes" id="UP001418222"/>
    </source>
</evidence>
<reference evidence="1 2" key="1">
    <citation type="journal article" date="2022" name="Nat. Plants">
        <title>Genomes of leafy and leafless Platanthera orchids illuminate the evolution of mycoheterotrophy.</title>
        <authorList>
            <person name="Li M.H."/>
            <person name="Liu K.W."/>
            <person name="Li Z."/>
            <person name="Lu H.C."/>
            <person name="Ye Q.L."/>
            <person name="Zhang D."/>
            <person name="Wang J.Y."/>
            <person name="Li Y.F."/>
            <person name="Zhong Z.M."/>
            <person name="Liu X."/>
            <person name="Yu X."/>
            <person name="Liu D.K."/>
            <person name="Tu X.D."/>
            <person name="Liu B."/>
            <person name="Hao Y."/>
            <person name="Liao X.Y."/>
            <person name="Jiang Y.T."/>
            <person name="Sun W.H."/>
            <person name="Chen J."/>
            <person name="Chen Y.Q."/>
            <person name="Ai Y."/>
            <person name="Zhai J.W."/>
            <person name="Wu S.S."/>
            <person name="Zhou Z."/>
            <person name="Hsiao Y.Y."/>
            <person name="Wu W.L."/>
            <person name="Chen Y.Y."/>
            <person name="Lin Y.F."/>
            <person name="Hsu J.L."/>
            <person name="Li C.Y."/>
            <person name="Wang Z.W."/>
            <person name="Zhao X."/>
            <person name="Zhong W.Y."/>
            <person name="Ma X.K."/>
            <person name="Ma L."/>
            <person name="Huang J."/>
            <person name="Chen G.Z."/>
            <person name="Huang M.Z."/>
            <person name="Huang L."/>
            <person name="Peng D.H."/>
            <person name="Luo Y.B."/>
            <person name="Zou S.Q."/>
            <person name="Chen S.P."/>
            <person name="Lan S."/>
            <person name="Tsai W.C."/>
            <person name="Van de Peer Y."/>
            <person name="Liu Z.J."/>
        </authorList>
    </citation>
    <scope>NUCLEOTIDE SEQUENCE [LARGE SCALE GENOMIC DNA]</scope>
    <source>
        <strain evidence="1">Lor287</strain>
    </source>
</reference>